<evidence type="ECO:0000313" key="1">
    <source>
        <dbReference type="EMBL" id="SHK96748.1"/>
    </source>
</evidence>
<evidence type="ECO:0000313" key="2">
    <source>
        <dbReference type="Proteomes" id="UP000184420"/>
    </source>
</evidence>
<dbReference type="STRING" id="1419482.SAMN05444266_101750"/>
<protein>
    <submittedName>
        <fullName evidence="1">Uncharacterized protein</fullName>
    </submittedName>
</protein>
<dbReference type="Proteomes" id="UP000184420">
    <property type="component" value="Unassembled WGS sequence"/>
</dbReference>
<accession>A0A1M6WSQ5</accession>
<name>A0A1M6WSQ5_9BACT</name>
<keyword evidence="2" id="KW-1185">Reference proteome</keyword>
<sequence length="34" mass="3899">MLNLYSINSACHRKMAGFFIPQSDKTLIPILFID</sequence>
<proteinExistence type="predicted"/>
<dbReference type="AlphaFoldDB" id="A0A1M6WSQ5"/>
<dbReference type="EMBL" id="FRBL01000001">
    <property type="protein sequence ID" value="SHK96748.1"/>
    <property type="molecule type" value="Genomic_DNA"/>
</dbReference>
<organism evidence="1 2">
    <name type="scientific">Chitinophaga jiangningensis</name>
    <dbReference type="NCBI Taxonomy" id="1419482"/>
    <lineage>
        <taxon>Bacteria</taxon>
        <taxon>Pseudomonadati</taxon>
        <taxon>Bacteroidota</taxon>
        <taxon>Chitinophagia</taxon>
        <taxon>Chitinophagales</taxon>
        <taxon>Chitinophagaceae</taxon>
        <taxon>Chitinophaga</taxon>
    </lineage>
</organism>
<reference evidence="1 2" key="1">
    <citation type="submission" date="2016-11" db="EMBL/GenBank/DDBJ databases">
        <authorList>
            <person name="Jaros S."/>
            <person name="Januszkiewicz K."/>
            <person name="Wedrychowicz H."/>
        </authorList>
    </citation>
    <scope>NUCLEOTIDE SEQUENCE [LARGE SCALE GENOMIC DNA]</scope>
    <source>
        <strain evidence="1 2">DSM 27406</strain>
    </source>
</reference>
<gene>
    <name evidence="1" type="ORF">SAMN05444266_101750</name>
</gene>